<reference evidence="4 5" key="1">
    <citation type="submission" date="2017-06" db="EMBL/GenBank/DDBJ databases">
        <title>Sequencing and comparative analysis of myxobacterial genomes.</title>
        <authorList>
            <person name="Rupp O."/>
            <person name="Goesmann A."/>
            <person name="Sogaard-Andersen L."/>
        </authorList>
    </citation>
    <scope>NUCLEOTIDE SEQUENCE [LARGE SCALE GENOMIC DNA]</scope>
    <source>
        <strain evidence="4 5">DSM 52655</strain>
    </source>
</reference>
<evidence type="ECO:0000259" key="3">
    <source>
        <dbReference type="Pfam" id="PF01738"/>
    </source>
</evidence>
<dbReference type="AlphaFoldDB" id="A0A250J106"/>
<dbReference type="Gene3D" id="3.40.50.1820">
    <property type="entry name" value="alpha/beta hydrolase"/>
    <property type="match status" value="1"/>
</dbReference>
<name>A0A250J106_9BACT</name>
<feature type="chain" id="PRO_5013168514" description="Dienelactone hydrolase domain-containing protein" evidence="2">
    <location>
        <begin position="22"/>
        <end position="256"/>
    </location>
</feature>
<evidence type="ECO:0000256" key="1">
    <source>
        <dbReference type="ARBA" id="ARBA00022729"/>
    </source>
</evidence>
<evidence type="ECO:0000256" key="2">
    <source>
        <dbReference type="SAM" id="SignalP"/>
    </source>
</evidence>
<gene>
    <name evidence="4" type="ORF">CYFUS_002558</name>
</gene>
<feature type="signal peptide" evidence="2">
    <location>
        <begin position="1"/>
        <end position="21"/>
    </location>
</feature>
<evidence type="ECO:0000313" key="4">
    <source>
        <dbReference type="EMBL" id="ATB37137.1"/>
    </source>
</evidence>
<protein>
    <recommendedName>
        <fullName evidence="3">Dienelactone hydrolase domain-containing protein</fullName>
    </recommendedName>
</protein>
<dbReference type="InterPro" id="IPR029058">
    <property type="entry name" value="AB_hydrolase_fold"/>
</dbReference>
<dbReference type="InterPro" id="IPR050955">
    <property type="entry name" value="Plant_Biomass_Hydrol_Est"/>
</dbReference>
<proteinExistence type="predicted"/>
<dbReference type="KEGG" id="cfus:CYFUS_002558"/>
<dbReference type="InterPro" id="IPR002925">
    <property type="entry name" value="Dienelactn_hydro"/>
</dbReference>
<dbReference type="GO" id="GO:0016787">
    <property type="term" value="F:hydrolase activity"/>
    <property type="evidence" value="ECO:0007669"/>
    <property type="project" value="InterPro"/>
</dbReference>
<dbReference type="Proteomes" id="UP000217257">
    <property type="component" value="Chromosome"/>
</dbReference>
<dbReference type="RefSeq" id="WP_095985492.1">
    <property type="nucleotide sequence ID" value="NZ_CP022098.1"/>
</dbReference>
<keyword evidence="1 2" id="KW-0732">Signal</keyword>
<dbReference type="EMBL" id="CP022098">
    <property type="protein sequence ID" value="ATB37137.1"/>
    <property type="molecule type" value="Genomic_DNA"/>
</dbReference>
<dbReference type="Pfam" id="PF01738">
    <property type="entry name" value="DLH"/>
    <property type="match status" value="1"/>
</dbReference>
<accession>A0A250J106</accession>
<evidence type="ECO:0000313" key="5">
    <source>
        <dbReference type="Proteomes" id="UP000217257"/>
    </source>
</evidence>
<feature type="domain" description="Dienelactone hydrolase" evidence="3">
    <location>
        <begin position="117"/>
        <end position="227"/>
    </location>
</feature>
<dbReference type="PANTHER" id="PTHR43037:SF1">
    <property type="entry name" value="BLL1128 PROTEIN"/>
    <property type="match status" value="1"/>
</dbReference>
<organism evidence="4 5">
    <name type="scientific">Cystobacter fuscus</name>
    <dbReference type="NCBI Taxonomy" id="43"/>
    <lineage>
        <taxon>Bacteria</taxon>
        <taxon>Pseudomonadati</taxon>
        <taxon>Myxococcota</taxon>
        <taxon>Myxococcia</taxon>
        <taxon>Myxococcales</taxon>
        <taxon>Cystobacterineae</taxon>
        <taxon>Archangiaceae</taxon>
        <taxon>Cystobacter</taxon>
    </lineage>
</organism>
<dbReference type="SUPFAM" id="SSF53474">
    <property type="entry name" value="alpha/beta-Hydrolases"/>
    <property type="match status" value="1"/>
</dbReference>
<sequence>MAIVNRVLLILVVCAAQLAWAAPGQIVARPIGTVSGINHGFWEYLPQDYDDDPEATFPLVIFLGGLGEAGDGSAGTTTGLEKLMSPTAPPKLIRNGRQFPFVLISPQRFNAWWSNAELDAVLEFAKSHYRVDPSRVYLTGLSAGAIVTWTYAAAHPQKLAAIVPIAGNGNGVNVCALWDVPVWAFHGTSDGTVSYWGSVDPVNKLNTVCTPRASPPAQLTLYSGVGHDSWGRTYSGSAGHDIYTWMLGYSRPQAAE</sequence>
<dbReference type="PANTHER" id="PTHR43037">
    <property type="entry name" value="UNNAMED PRODUCT-RELATED"/>
    <property type="match status" value="1"/>
</dbReference>